<evidence type="ECO:0000259" key="8">
    <source>
        <dbReference type="Pfam" id="PF12704"/>
    </source>
</evidence>
<organism evidence="9 10">
    <name type="scientific">Spirosoma profusum</name>
    <dbReference type="NCBI Taxonomy" id="2771354"/>
    <lineage>
        <taxon>Bacteria</taxon>
        <taxon>Pseudomonadati</taxon>
        <taxon>Bacteroidota</taxon>
        <taxon>Cytophagia</taxon>
        <taxon>Cytophagales</taxon>
        <taxon>Cytophagaceae</taxon>
        <taxon>Spirosoma</taxon>
    </lineage>
</organism>
<sequence length="871" mass="97213">MKPPHLADRLLRLFCAPHRLEEVQGDLHEEFAYQVRRIGERRARWRYWWDVVGFLKPTFSNKRQPETYSTTHFLHPVMIQNYIKIAFRNLQKNKVSSLVNILGLTLGLVCCMLITAYVLDDLTYDQFHKKSNRIVLFQQFENSASSGGKFATDLKQRFSAVSDAVRLSRIKPLIANRQTAAYESNFWFADSSAFNVFTLPLVQGNPQTALTEQYGIVLSEGMARKYFGATNPVGQTLRINNKATLHVTGVLRDLPTNSHLKLDFLANYANANELAGYDVTNNYWGSNDTWTYLLLAPGADIATLKAQFSTYTRQLGDPNTSVWKLNLIPLTDIYLRTNLVATNRLTYAYVFAIVALLILGLACFNYVNLATARATQRAKEVGVRKVLGSSFGQLWGQFLGETSLFLVIAVILSVGVVVLSLPLFNELADKQLTVQSMITSERIGWLLTGLVLVGLLAGSYPAFVLSSFRPIAALTSSRLPNGGGGWLRKTLIVGQFAVSIGMIVATLVVYKQLQFVQQRNVGYQRDQILTMDLRDAPDQAKELFKQRVAQLPNVEGATRAFSLPGSGSLRGEKILSEYVPKGSKTGGIGHLSVDGDFLKTFDIKIINGRNLDPNRTADKQAFLVNRAAMNYFGWKNIDGKMTGYYTYGYDPANPKGYREIPLKGQVIGVIDDYNHADLKQKVEPMIISLNSGWEGQFAARIRAGAIPGTIQQIQQYWHEQFPDKPFLYVFLDDTFNRTYRVETRTGQIFAMFAGLAVLISCLGLFGLATFTAEQRTKEIGVRKVLGASAVSIVTLLSKEFVKLILLAILIASPLAWWAMNQWLQAFVYKIDIDGWVFVLAGLLALTIALLTVGLQSVRAALMNPVKSLRSE</sequence>
<accession>A0A927AU42</accession>
<proteinExistence type="predicted"/>
<dbReference type="RefSeq" id="WP_190888198.1">
    <property type="nucleotide sequence ID" value="NZ_JACWZY010000014.1"/>
</dbReference>
<dbReference type="PANTHER" id="PTHR30572:SF18">
    <property type="entry name" value="ABC-TYPE MACROLIDE FAMILY EXPORT SYSTEM PERMEASE COMPONENT 2"/>
    <property type="match status" value="1"/>
</dbReference>
<dbReference type="InterPro" id="IPR050250">
    <property type="entry name" value="Macrolide_Exporter_MacB"/>
</dbReference>
<name>A0A927AU42_9BACT</name>
<evidence type="ECO:0000256" key="6">
    <source>
        <dbReference type="SAM" id="Phobius"/>
    </source>
</evidence>
<dbReference type="PANTHER" id="PTHR30572">
    <property type="entry name" value="MEMBRANE COMPONENT OF TRANSPORTER-RELATED"/>
    <property type="match status" value="1"/>
</dbReference>
<evidence type="ECO:0000256" key="2">
    <source>
        <dbReference type="ARBA" id="ARBA00022475"/>
    </source>
</evidence>
<evidence type="ECO:0000256" key="5">
    <source>
        <dbReference type="ARBA" id="ARBA00023136"/>
    </source>
</evidence>
<dbReference type="GO" id="GO:0022857">
    <property type="term" value="F:transmembrane transporter activity"/>
    <property type="evidence" value="ECO:0007669"/>
    <property type="project" value="TreeGrafter"/>
</dbReference>
<keyword evidence="4 6" id="KW-1133">Transmembrane helix</keyword>
<keyword evidence="2" id="KW-1003">Cell membrane</keyword>
<feature type="domain" description="ABC3 transporter permease C-terminal" evidence="7">
    <location>
        <begin position="353"/>
        <end position="465"/>
    </location>
</feature>
<evidence type="ECO:0000256" key="3">
    <source>
        <dbReference type="ARBA" id="ARBA00022692"/>
    </source>
</evidence>
<keyword evidence="3 6" id="KW-0812">Transmembrane</keyword>
<feature type="transmembrane region" description="Helical" evidence="6">
    <location>
        <begin position="445"/>
        <end position="466"/>
    </location>
</feature>
<feature type="domain" description="ABC3 transporter permease C-terminal" evidence="7">
    <location>
        <begin position="751"/>
        <end position="864"/>
    </location>
</feature>
<evidence type="ECO:0000256" key="1">
    <source>
        <dbReference type="ARBA" id="ARBA00004651"/>
    </source>
</evidence>
<dbReference type="InterPro" id="IPR025857">
    <property type="entry name" value="MacB_PCD"/>
</dbReference>
<dbReference type="InterPro" id="IPR047699">
    <property type="entry name" value="Permease_put_prefix"/>
</dbReference>
<dbReference type="GO" id="GO:0005886">
    <property type="term" value="C:plasma membrane"/>
    <property type="evidence" value="ECO:0007669"/>
    <property type="project" value="UniProtKB-SubCell"/>
</dbReference>
<comment type="caution">
    <text evidence="9">The sequence shown here is derived from an EMBL/GenBank/DDBJ whole genome shotgun (WGS) entry which is preliminary data.</text>
</comment>
<dbReference type="AlphaFoldDB" id="A0A927AU42"/>
<feature type="transmembrane region" description="Helical" evidence="6">
    <location>
        <begin position="803"/>
        <end position="823"/>
    </location>
</feature>
<dbReference type="Pfam" id="PF02687">
    <property type="entry name" value="FtsX"/>
    <property type="match status" value="2"/>
</dbReference>
<reference evidence="9" key="1">
    <citation type="submission" date="2020-09" db="EMBL/GenBank/DDBJ databases">
        <authorList>
            <person name="Kim M.K."/>
        </authorList>
    </citation>
    <scope>NUCLEOTIDE SEQUENCE</scope>
    <source>
        <strain evidence="9">BT702</strain>
    </source>
</reference>
<dbReference type="Pfam" id="PF12704">
    <property type="entry name" value="MacB_PCD"/>
    <property type="match status" value="1"/>
</dbReference>
<evidence type="ECO:0000313" key="9">
    <source>
        <dbReference type="EMBL" id="MBD2702342.1"/>
    </source>
</evidence>
<dbReference type="EMBL" id="JACWZY010000014">
    <property type="protein sequence ID" value="MBD2702342.1"/>
    <property type="molecule type" value="Genomic_DNA"/>
</dbReference>
<feature type="transmembrane region" description="Helical" evidence="6">
    <location>
        <begin position="779"/>
        <end position="796"/>
    </location>
</feature>
<keyword evidence="5 6" id="KW-0472">Membrane</keyword>
<evidence type="ECO:0000313" key="10">
    <source>
        <dbReference type="Proteomes" id="UP000598820"/>
    </source>
</evidence>
<feature type="transmembrane region" description="Helical" evidence="6">
    <location>
        <begin position="347"/>
        <end position="369"/>
    </location>
</feature>
<evidence type="ECO:0000259" key="7">
    <source>
        <dbReference type="Pfam" id="PF02687"/>
    </source>
</evidence>
<keyword evidence="10" id="KW-1185">Reference proteome</keyword>
<feature type="transmembrane region" description="Helical" evidence="6">
    <location>
        <begin position="404"/>
        <end position="424"/>
    </location>
</feature>
<gene>
    <name evidence="9" type="ORF">IC229_16960</name>
</gene>
<protein>
    <submittedName>
        <fullName evidence="9">ABC transporter permease</fullName>
    </submittedName>
</protein>
<feature type="transmembrane region" description="Helical" evidence="6">
    <location>
        <begin position="98"/>
        <end position="119"/>
    </location>
</feature>
<evidence type="ECO:0000256" key="4">
    <source>
        <dbReference type="ARBA" id="ARBA00022989"/>
    </source>
</evidence>
<comment type="subcellular location">
    <subcellularLocation>
        <location evidence="1">Cell membrane</location>
        <topology evidence="1">Multi-pass membrane protein</topology>
    </subcellularLocation>
</comment>
<dbReference type="NCBIfam" id="NF038404">
    <property type="entry name" value="perm_prefix_2"/>
    <property type="match status" value="1"/>
</dbReference>
<feature type="transmembrane region" description="Helical" evidence="6">
    <location>
        <begin position="748"/>
        <end position="767"/>
    </location>
</feature>
<feature type="domain" description="MacB-like periplasmic core" evidence="8">
    <location>
        <begin position="97"/>
        <end position="309"/>
    </location>
</feature>
<dbReference type="InterPro" id="IPR003838">
    <property type="entry name" value="ABC3_permease_C"/>
</dbReference>
<feature type="transmembrane region" description="Helical" evidence="6">
    <location>
        <begin position="835"/>
        <end position="861"/>
    </location>
</feature>
<dbReference type="Proteomes" id="UP000598820">
    <property type="component" value="Unassembled WGS sequence"/>
</dbReference>
<feature type="transmembrane region" description="Helical" evidence="6">
    <location>
        <begin position="486"/>
        <end position="510"/>
    </location>
</feature>